<dbReference type="EC" id="2.5.1.73" evidence="5"/>
<dbReference type="InterPro" id="IPR008829">
    <property type="entry name" value="SepSecS/SepCysS"/>
</dbReference>
<dbReference type="Proteomes" id="UP000002315">
    <property type="component" value="Chromosome"/>
</dbReference>
<dbReference type="GO" id="GO:0006412">
    <property type="term" value="P:translation"/>
    <property type="evidence" value="ECO:0007669"/>
    <property type="project" value="UniProtKB-KW"/>
</dbReference>
<proteinExistence type="inferred from homology"/>
<evidence type="ECO:0000256" key="5">
    <source>
        <dbReference type="HAMAP-Rule" id="MF_01675"/>
    </source>
</evidence>
<keyword evidence="4 5" id="KW-0648">Protein biosynthesis</keyword>
<organism evidence="6 7">
    <name type="scientific">Methanothermus fervidus (strain ATCC 43054 / DSM 2088 / JCM 10308 / V24 S)</name>
    <dbReference type="NCBI Taxonomy" id="523846"/>
    <lineage>
        <taxon>Archaea</taxon>
        <taxon>Methanobacteriati</taxon>
        <taxon>Methanobacteriota</taxon>
        <taxon>Methanomada group</taxon>
        <taxon>Methanobacteria</taxon>
        <taxon>Methanobacteriales</taxon>
        <taxon>Methanothermaceae</taxon>
        <taxon>Methanothermus</taxon>
    </lineage>
</organism>
<dbReference type="OrthoDB" id="5817at2157"/>
<dbReference type="Pfam" id="PF05889">
    <property type="entry name" value="SepSecS"/>
    <property type="match status" value="1"/>
</dbReference>
<reference evidence="6 7" key="1">
    <citation type="journal article" date="2010" name="Stand. Genomic Sci.">
        <title>Complete genome sequence of Methanothermus fervidus type strain (V24S).</title>
        <authorList>
            <person name="Anderson I."/>
            <person name="Djao O.D."/>
            <person name="Misra M."/>
            <person name="Chertkov O."/>
            <person name="Nolan M."/>
            <person name="Lucas S."/>
            <person name="Lapidus A."/>
            <person name="Del Rio T.G."/>
            <person name="Tice H."/>
            <person name="Cheng J.F."/>
            <person name="Tapia R."/>
            <person name="Han C."/>
            <person name="Goodwin L."/>
            <person name="Pitluck S."/>
            <person name="Liolios K."/>
            <person name="Ivanova N."/>
            <person name="Mavromatis K."/>
            <person name="Mikhailova N."/>
            <person name="Pati A."/>
            <person name="Brambilla E."/>
            <person name="Chen A."/>
            <person name="Palaniappan K."/>
            <person name="Land M."/>
            <person name="Hauser L."/>
            <person name="Chang Y.J."/>
            <person name="Jeffries C.D."/>
            <person name="Sikorski J."/>
            <person name="Spring S."/>
            <person name="Rohde M."/>
            <person name="Eichinger K."/>
            <person name="Huber H."/>
            <person name="Wirth R."/>
            <person name="Goker M."/>
            <person name="Detter J.C."/>
            <person name="Woyke T."/>
            <person name="Bristow J."/>
            <person name="Eisen J.A."/>
            <person name="Markowitz V."/>
            <person name="Hugenholtz P."/>
            <person name="Klenk H.P."/>
            <person name="Kyrpides N.C."/>
        </authorList>
    </citation>
    <scope>NUCLEOTIDE SEQUENCE [LARGE SCALE GENOMIC DNA]</scope>
    <source>
        <strain evidence="7">ATCC 43054 / DSM 2088 / JCM 10308 / V24 S</strain>
    </source>
</reference>
<feature type="binding site" evidence="5">
    <location>
        <position position="186"/>
    </location>
    <ligand>
        <name>pyridoxal 5'-phosphate</name>
        <dbReference type="ChEBI" id="CHEBI:597326"/>
    </ligand>
</feature>
<evidence type="ECO:0000256" key="1">
    <source>
        <dbReference type="ARBA" id="ARBA00001933"/>
    </source>
</evidence>
<comment type="subunit">
    <text evidence="5">Homodimer. Interacts with SepRS.</text>
</comment>
<dbReference type="EMBL" id="CP002278">
    <property type="protein sequence ID" value="ADP77441.1"/>
    <property type="molecule type" value="Genomic_DNA"/>
</dbReference>
<dbReference type="KEGG" id="mfv:Mfer_0642"/>
<comment type="similarity">
    <text evidence="5">Belongs to the SepCysS family.</text>
</comment>
<dbReference type="Gene3D" id="3.90.1150.10">
    <property type="entry name" value="Aspartate Aminotransferase, domain 1"/>
    <property type="match status" value="1"/>
</dbReference>
<dbReference type="InterPro" id="IPR015421">
    <property type="entry name" value="PyrdxlP-dep_Trfase_major"/>
</dbReference>
<dbReference type="PANTHER" id="PTHR43586">
    <property type="entry name" value="CYSTEINE DESULFURASE"/>
    <property type="match status" value="1"/>
</dbReference>
<evidence type="ECO:0000256" key="2">
    <source>
        <dbReference type="ARBA" id="ARBA00022679"/>
    </source>
</evidence>
<dbReference type="SUPFAM" id="SSF53383">
    <property type="entry name" value="PLP-dependent transferases"/>
    <property type="match status" value="1"/>
</dbReference>
<dbReference type="HAMAP" id="MF_01675">
    <property type="entry name" value="Sep_Cys_tRNA_synth"/>
    <property type="match status" value="1"/>
</dbReference>
<keyword evidence="7" id="KW-1185">Reference proteome</keyword>
<dbReference type="Gene3D" id="3.40.640.10">
    <property type="entry name" value="Type I PLP-dependent aspartate aminotransferase-like (Major domain)"/>
    <property type="match status" value="1"/>
</dbReference>
<feature type="binding site" evidence="5">
    <location>
        <begin position="80"/>
        <end position="81"/>
    </location>
    <ligand>
        <name>pyridoxal 5'-phosphate</name>
        <dbReference type="ChEBI" id="CHEBI:597326"/>
    </ligand>
</feature>
<dbReference type="PANTHER" id="PTHR43586:SF3">
    <property type="entry name" value="O-PHOSPHO-L-SERYL-TRNA:CYS-TRNA SYNTHASE"/>
    <property type="match status" value="1"/>
</dbReference>
<evidence type="ECO:0000313" key="7">
    <source>
        <dbReference type="Proteomes" id="UP000002315"/>
    </source>
</evidence>
<protein>
    <recommendedName>
        <fullName evidence="5">O-phospho-L-seryl-tRNA:Cys-tRNA synthase</fullName>
        <ecNumber evidence="5">2.5.1.73</ecNumber>
    </recommendedName>
    <alternativeName>
        <fullName evidence="5">Sep-tRNA:Cys-tRNA synthase</fullName>
        <shortName evidence="5">SepCysS</shortName>
    </alternativeName>
</protein>
<dbReference type="NCBIfam" id="TIGR02539">
    <property type="entry name" value="SepCysS"/>
    <property type="match status" value="1"/>
</dbReference>
<dbReference type="InterPro" id="IPR013375">
    <property type="entry name" value="Sep_Cys-tRNA_synth_arc"/>
</dbReference>
<sequence>MKYCAEQRLAKKSLNINPIQRGGILTPEAKVALHEFEDGYSVCDYCEGRLDKINKPPIHEFLEEFSKFINVDIVRPTHGAREGKFIVIHSLCEEGDKIVVDGNAHYTTYVAAERNKTDTIVVPHSGYPNYEIKVEKWKETLDNVLDKYDNVKLAILTHVDGNYGNLTDAKKIGKICRRKGIPLLLNCAYTMGRMPINAKKLKADFVVGSGHKSMAASGPIGILGLSEEWEDEILRKSKKYPNKEIELLGCTSRGAPIVTLMASFPHVKERVKNWDQEVKKTRYFVKEMEKIEGIKQLGIKPKMHDLVNFETPIFEKISKKHPKKGYFLYHELKKRNITGVKPGYTKTLKCSVYRMDKEQIDYIINSFREIVDAGIGI</sequence>
<feature type="modified residue" description="N6-(pyridoxal phosphate)lysine" evidence="5">
    <location>
        <position position="212"/>
    </location>
</feature>
<evidence type="ECO:0000256" key="4">
    <source>
        <dbReference type="ARBA" id="ARBA00022917"/>
    </source>
</evidence>
<comment type="cofactor">
    <cofactor evidence="1 5">
        <name>pyridoxal 5'-phosphate</name>
        <dbReference type="ChEBI" id="CHEBI:597326"/>
    </cofactor>
</comment>
<evidence type="ECO:0000256" key="3">
    <source>
        <dbReference type="ARBA" id="ARBA00022898"/>
    </source>
</evidence>
<dbReference type="STRING" id="523846.Mfer_0642"/>
<gene>
    <name evidence="6" type="ordered locus">Mfer_0642</name>
</gene>
<evidence type="ECO:0000313" key="6">
    <source>
        <dbReference type="EMBL" id="ADP77441.1"/>
    </source>
</evidence>
<dbReference type="InterPro" id="IPR015422">
    <property type="entry name" value="PyrdxlP-dep_Trfase_small"/>
</dbReference>
<comment type="catalytic activity">
    <reaction evidence="5">
        <text>O-phospho-L-seryl-tRNA(Cys) + hydrogen sulfide + H(+) = L-cysteinyl-tRNA(Cys) + phosphate</text>
        <dbReference type="Rhea" id="RHEA:25686"/>
        <dbReference type="Rhea" id="RHEA-COMP:9679"/>
        <dbReference type="Rhea" id="RHEA-COMP:9719"/>
        <dbReference type="ChEBI" id="CHEBI:15378"/>
        <dbReference type="ChEBI" id="CHEBI:29919"/>
        <dbReference type="ChEBI" id="CHEBI:43474"/>
        <dbReference type="ChEBI" id="CHEBI:78517"/>
        <dbReference type="ChEBI" id="CHEBI:78551"/>
        <dbReference type="EC" id="2.5.1.73"/>
    </reaction>
</comment>
<keyword evidence="3 5" id="KW-0663">Pyridoxal phosphate</keyword>
<keyword evidence="2 5" id="KW-0808">Transferase</keyword>
<dbReference type="NCBIfam" id="NF006810">
    <property type="entry name" value="PRK09331.1"/>
    <property type="match status" value="1"/>
</dbReference>
<dbReference type="GO" id="GO:0043766">
    <property type="term" value="F:Sep-tRNA:Cys-tRNA synthase activity"/>
    <property type="evidence" value="ECO:0007669"/>
    <property type="project" value="UniProtKB-UniRule"/>
</dbReference>
<name>E3GYQ9_METFV</name>
<accession>E3GYQ9</accession>
<dbReference type="AlphaFoldDB" id="E3GYQ9"/>
<dbReference type="HOGENOM" id="CLU_060476_0_0_2"/>
<feature type="binding site" evidence="5">
    <location>
        <begin position="209"/>
        <end position="211"/>
    </location>
    <ligand>
        <name>pyridoxal 5'-phosphate</name>
        <dbReference type="ChEBI" id="CHEBI:597326"/>
    </ligand>
</feature>
<comment type="function">
    <text evidence="5">Converts O-phospho-L-seryl-tRNA(Cys) (Sep-tRNA(Cys)) to L-cysteinyl-tRNA(Cys) (Cys-tRNA(Cys)).</text>
</comment>
<dbReference type="InterPro" id="IPR015424">
    <property type="entry name" value="PyrdxlP-dep_Trfase"/>
</dbReference>